<evidence type="ECO:0000256" key="3">
    <source>
        <dbReference type="SAM" id="Phobius"/>
    </source>
</evidence>
<name>A0A1D2QMJ9_9GAMM</name>
<comment type="caution">
    <text evidence="5">The sequence shown here is derived from an EMBL/GenBank/DDBJ whole genome shotgun (WGS) entry which is preliminary data.</text>
</comment>
<organism evidence="5 6">
    <name type="scientific">Candidatus Endobugula sertula</name>
    <name type="common">Bugula neritina bacterial symbiont</name>
    <dbReference type="NCBI Taxonomy" id="62101"/>
    <lineage>
        <taxon>Bacteria</taxon>
        <taxon>Pseudomonadati</taxon>
        <taxon>Pseudomonadota</taxon>
        <taxon>Gammaproteobacteria</taxon>
        <taxon>Cellvibrionales</taxon>
        <taxon>Cellvibrionaceae</taxon>
        <taxon>Candidatus Endobugula</taxon>
    </lineage>
</organism>
<dbReference type="EMBL" id="MDLC01000052">
    <property type="protein sequence ID" value="ODS22799.1"/>
    <property type="molecule type" value="Genomic_DNA"/>
</dbReference>
<dbReference type="PANTHER" id="PTHR30329">
    <property type="entry name" value="STATOR ELEMENT OF FLAGELLAR MOTOR COMPLEX"/>
    <property type="match status" value="1"/>
</dbReference>
<evidence type="ECO:0000259" key="4">
    <source>
        <dbReference type="PROSITE" id="PS51123"/>
    </source>
</evidence>
<reference evidence="5 6" key="1">
    <citation type="journal article" date="2016" name="Appl. Environ. Microbiol.">
        <title>Lack of Overt Genome Reduction in the Bryostatin-Producing Bryozoan Symbiont "Candidatus Endobugula sertula".</title>
        <authorList>
            <person name="Miller I.J."/>
            <person name="Vanee N."/>
            <person name="Fong S.S."/>
            <person name="Lim-Fong G.E."/>
            <person name="Kwan J.C."/>
        </authorList>
    </citation>
    <scope>NUCLEOTIDE SEQUENCE [LARGE SCALE GENOMIC DNA]</scope>
    <source>
        <strain evidence="5">AB1-4</strain>
    </source>
</reference>
<dbReference type="Pfam" id="PF00691">
    <property type="entry name" value="OmpA"/>
    <property type="match status" value="1"/>
</dbReference>
<evidence type="ECO:0000256" key="1">
    <source>
        <dbReference type="PROSITE-ProRule" id="PRU00473"/>
    </source>
</evidence>
<dbReference type="Gene3D" id="1.10.287.1490">
    <property type="match status" value="1"/>
</dbReference>
<dbReference type="STRING" id="62101.AB835_12265"/>
<dbReference type="CDD" id="cd07185">
    <property type="entry name" value="OmpA_C-like"/>
    <property type="match status" value="1"/>
</dbReference>
<dbReference type="SUPFAM" id="SSF57997">
    <property type="entry name" value="Tropomyosin"/>
    <property type="match status" value="1"/>
</dbReference>
<evidence type="ECO:0000313" key="6">
    <source>
        <dbReference type="Proteomes" id="UP000242502"/>
    </source>
</evidence>
<dbReference type="Gene3D" id="3.30.1330.60">
    <property type="entry name" value="OmpA-like domain"/>
    <property type="match status" value="1"/>
</dbReference>
<dbReference type="GO" id="GO:0016020">
    <property type="term" value="C:membrane"/>
    <property type="evidence" value="ECO:0007669"/>
    <property type="project" value="UniProtKB-UniRule"/>
</dbReference>
<feature type="transmembrane region" description="Helical" evidence="3">
    <location>
        <begin position="7"/>
        <end position="28"/>
    </location>
</feature>
<dbReference type="SUPFAM" id="SSF103088">
    <property type="entry name" value="OmpA-like"/>
    <property type="match status" value="1"/>
</dbReference>
<dbReference type="PANTHER" id="PTHR30329:SF21">
    <property type="entry name" value="LIPOPROTEIN YIAD-RELATED"/>
    <property type="match status" value="1"/>
</dbReference>
<dbReference type="InterPro" id="IPR050330">
    <property type="entry name" value="Bact_OuterMem_StrucFunc"/>
</dbReference>
<keyword evidence="3" id="KW-1133">Transmembrane helix</keyword>
<evidence type="ECO:0000313" key="5">
    <source>
        <dbReference type="EMBL" id="ODS22799.1"/>
    </source>
</evidence>
<proteinExistence type="predicted"/>
<keyword evidence="2" id="KW-0175">Coiled coil</keyword>
<dbReference type="PROSITE" id="PS51123">
    <property type="entry name" value="OMPA_2"/>
    <property type="match status" value="1"/>
</dbReference>
<evidence type="ECO:0000256" key="2">
    <source>
        <dbReference type="SAM" id="Coils"/>
    </source>
</evidence>
<gene>
    <name evidence="5" type="ORF">AB835_12265</name>
</gene>
<keyword evidence="3" id="KW-0812">Transmembrane</keyword>
<dbReference type="Proteomes" id="UP000242502">
    <property type="component" value="Unassembled WGS sequence"/>
</dbReference>
<feature type="domain" description="OmpA-like" evidence="4">
    <location>
        <begin position="296"/>
        <end position="420"/>
    </location>
</feature>
<dbReference type="InterPro" id="IPR006665">
    <property type="entry name" value="OmpA-like"/>
</dbReference>
<dbReference type="AlphaFoldDB" id="A0A1D2QMJ9"/>
<keyword evidence="1 3" id="KW-0472">Membrane</keyword>
<accession>A0A1D2QMJ9</accession>
<sequence length="440" mass="50510">MSRQNGSISLVVILLLSIGVIASGYFLYDSYDQRETLTSKLDKTTKRLRRTEQRLREKESSLSEQESKVYNLSNQETRLKQEVETIKKQLSQTQQSMQQTEQMLTKVTSEFQSKLQDKESQYSKLTNTFNKKANAYEKELDQLNAISSKLNQKYQTAQEALDNERLRTEEFASAISVLEKDVAHKQESLQQSKQQLALERSRSQTYTSTIKTLEQDIHKGQEALDIAKEQLDTERSRSEAYTLKIEGLKQRLKKEQQALANLKKQLNELNQMNKQLSANNQQLHSEKNRLVKQFRDGTTIIRLEDSVLFPLGSAELNERGKKILSAVANTLHSFPNHRISIEGHTDSKPITSALSKKYPSNWELSAARASGAIRFLTKQGLSSNQFQAVCFANTRPISNQNDHTGRNKNRRIEIFLYPPSEKFTIEVYKHSMTNKLSSNH</sequence>
<feature type="coiled-coil region" evidence="2">
    <location>
        <begin position="34"/>
        <end position="293"/>
    </location>
</feature>
<dbReference type="InterPro" id="IPR036737">
    <property type="entry name" value="OmpA-like_sf"/>
</dbReference>
<protein>
    <recommendedName>
        <fullName evidence="4">OmpA-like domain-containing protein</fullName>
    </recommendedName>
</protein>